<dbReference type="Proteomes" id="UP000178851">
    <property type="component" value="Unassembled WGS sequence"/>
</dbReference>
<dbReference type="InterPro" id="IPR050580">
    <property type="entry name" value="2H_phosphoesterase_YjcG-like"/>
</dbReference>
<dbReference type="SUPFAM" id="SSF55144">
    <property type="entry name" value="LigT-like"/>
    <property type="match status" value="1"/>
</dbReference>
<dbReference type="Pfam" id="PF13563">
    <property type="entry name" value="2_5_RNA_ligase2"/>
    <property type="match status" value="1"/>
</dbReference>
<sequence length="185" mass="21195">MDNVTYLLIVVPPKEVIEYVDGLRGIYAKFTNYVIPPHVSIYPPFYSNFSSEFELVESLSGCFSHSSSFTVKMISVGYFEGKNNVAFLEPDGNSSKYLLKLLTKAVSCFGRNVKNTFSDYSFTPEKFKPHMTIAEKIPKEELSRLKKELSKEKVDESFEVNSVYLYRQSKGTSIWQERAKINFTS</sequence>
<accession>A0A1F7YGR3</accession>
<gene>
    <name evidence="1" type="ORF">A2627_00755</name>
</gene>
<protein>
    <recommendedName>
        <fullName evidence="3">2'-5' RNA ligase</fullName>
    </recommendedName>
</protein>
<organism evidence="1 2">
    <name type="scientific">Candidatus Woesebacteria bacterium RIFCSPHIGHO2_01_FULL_39_28</name>
    <dbReference type="NCBI Taxonomy" id="1802496"/>
    <lineage>
        <taxon>Bacteria</taxon>
        <taxon>Candidatus Woeseibacteriota</taxon>
    </lineage>
</organism>
<proteinExistence type="predicted"/>
<comment type="caution">
    <text evidence="1">The sequence shown here is derived from an EMBL/GenBank/DDBJ whole genome shotgun (WGS) entry which is preliminary data.</text>
</comment>
<reference evidence="1 2" key="1">
    <citation type="journal article" date="2016" name="Nat. Commun.">
        <title>Thousands of microbial genomes shed light on interconnected biogeochemical processes in an aquifer system.</title>
        <authorList>
            <person name="Anantharaman K."/>
            <person name="Brown C.T."/>
            <person name="Hug L.A."/>
            <person name="Sharon I."/>
            <person name="Castelle C.J."/>
            <person name="Probst A.J."/>
            <person name="Thomas B.C."/>
            <person name="Singh A."/>
            <person name="Wilkins M.J."/>
            <person name="Karaoz U."/>
            <person name="Brodie E.L."/>
            <person name="Williams K.H."/>
            <person name="Hubbard S.S."/>
            <person name="Banfield J.F."/>
        </authorList>
    </citation>
    <scope>NUCLEOTIDE SEQUENCE [LARGE SCALE GENOMIC DNA]</scope>
</reference>
<evidence type="ECO:0008006" key="3">
    <source>
        <dbReference type="Google" id="ProtNLM"/>
    </source>
</evidence>
<dbReference type="EMBL" id="MGGI01000012">
    <property type="protein sequence ID" value="OGM26541.1"/>
    <property type="molecule type" value="Genomic_DNA"/>
</dbReference>
<dbReference type="Gene3D" id="3.90.1140.10">
    <property type="entry name" value="Cyclic phosphodiesterase"/>
    <property type="match status" value="1"/>
</dbReference>
<dbReference type="PANTHER" id="PTHR40037">
    <property type="entry name" value="PHOSPHOESTERASE YJCG-RELATED"/>
    <property type="match status" value="1"/>
</dbReference>
<dbReference type="PANTHER" id="PTHR40037:SF1">
    <property type="entry name" value="PHOSPHOESTERASE SAOUHSC_00951-RELATED"/>
    <property type="match status" value="1"/>
</dbReference>
<dbReference type="InterPro" id="IPR009097">
    <property type="entry name" value="Cyclic_Pdiesterase"/>
</dbReference>
<dbReference type="AlphaFoldDB" id="A0A1F7YGR3"/>
<name>A0A1F7YGR3_9BACT</name>
<evidence type="ECO:0000313" key="1">
    <source>
        <dbReference type="EMBL" id="OGM26541.1"/>
    </source>
</evidence>
<evidence type="ECO:0000313" key="2">
    <source>
        <dbReference type="Proteomes" id="UP000178851"/>
    </source>
</evidence>